<feature type="signal peptide" evidence="2">
    <location>
        <begin position="1"/>
        <end position="36"/>
    </location>
</feature>
<dbReference type="Pfam" id="PF02129">
    <property type="entry name" value="Peptidase_S15"/>
    <property type="match status" value="1"/>
</dbReference>
<evidence type="ECO:0000256" key="1">
    <source>
        <dbReference type="ARBA" id="ARBA00022801"/>
    </source>
</evidence>
<keyword evidence="2" id="KW-0732">Signal</keyword>
<proteinExistence type="predicted"/>
<dbReference type="Gene3D" id="3.40.50.1820">
    <property type="entry name" value="alpha/beta hydrolase"/>
    <property type="match status" value="2"/>
</dbReference>
<evidence type="ECO:0000259" key="3">
    <source>
        <dbReference type="SMART" id="SM00939"/>
    </source>
</evidence>
<feature type="chain" id="PRO_5045119106" evidence="2">
    <location>
        <begin position="37"/>
        <end position="574"/>
    </location>
</feature>
<name>A0ABQ4E0L9_9ACTN</name>
<dbReference type="InterPro" id="IPR029058">
    <property type="entry name" value="AB_hydrolase_fold"/>
</dbReference>
<gene>
    <name evidence="4" type="primary">pepX_2</name>
    <name evidence="4" type="ORF">Pen02_31860</name>
</gene>
<feature type="domain" description="Xaa-Pro dipeptidyl-peptidase C-terminal" evidence="3">
    <location>
        <begin position="354"/>
        <end position="569"/>
    </location>
</feature>
<dbReference type="InterPro" id="IPR013736">
    <property type="entry name" value="Xaa-Pro_dipept_C"/>
</dbReference>
<keyword evidence="5" id="KW-1185">Reference proteome</keyword>
<reference evidence="4 5" key="1">
    <citation type="submission" date="2021-01" db="EMBL/GenBank/DDBJ databases">
        <title>Whole genome shotgun sequence of Plantactinospora endophytica NBRC 110450.</title>
        <authorList>
            <person name="Komaki H."/>
            <person name="Tamura T."/>
        </authorList>
    </citation>
    <scope>NUCLEOTIDE SEQUENCE [LARGE SCALE GENOMIC DNA]</scope>
    <source>
        <strain evidence="4 5">NBRC 110450</strain>
    </source>
</reference>
<dbReference type="SUPFAM" id="SSF53474">
    <property type="entry name" value="alpha/beta-Hydrolases"/>
    <property type="match status" value="1"/>
</dbReference>
<dbReference type="InterPro" id="IPR008979">
    <property type="entry name" value="Galactose-bd-like_sf"/>
</dbReference>
<accession>A0ABQ4E0L9</accession>
<evidence type="ECO:0000313" key="4">
    <source>
        <dbReference type="EMBL" id="GIG88250.1"/>
    </source>
</evidence>
<dbReference type="SUPFAM" id="SSF49785">
    <property type="entry name" value="Galactose-binding domain-like"/>
    <property type="match status" value="1"/>
</dbReference>
<dbReference type="Gene3D" id="2.60.120.260">
    <property type="entry name" value="Galactose-binding domain-like"/>
    <property type="match status" value="1"/>
</dbReference>
<dbReference type="EMBL" id="BONW01000013">
    <property type="protein sequence ID" value="GIG88250.1"/>
    <property type="molecule type" value="Genomic_DNA"/>
</dbReference>
<organism evidence="4 5">
    <name type="scientific">Plantactinospora endophytica</name>
    <dbReference type="NCBI Taxonomy" id="673535"/>
    <lineage>
        <taxon>Bacteria</taxon>
        <taxon>Bacillati</taxon>
        <taxon>Actinomycetota</taxon>
        <taxon>Actinomycetes</taxon>
        <taxon>Micromonosporales</taxon>
        <taxon>Micromonosporaceae</taxon>
        <taxon>Plantactinospora</taxon>
    </lineage>
</organism>
<keyword evidence="1" id="KW-0378">Hydrolase</keyword>
<comment type="caution">
    <text evidence="4">The sequence shown here is derived from an EMBL/GenBank/DDBJ whole genome shotgun (WGS) entry which is preliminary data.</text>
</comment>
<dbReference type="Pfam" id="PF08530">
    <property type="entry name" value="PepX_C"/>
    <property type="match status" value="1"/>
</dbReference>
<dbReference type="SMART" id="SM00939">
    <property type="entry name" value="PepX_C"/>
    <property type="match status" value="1"/>
</dbReference>
<dbReference type="InterPro" id="IPR000383">
    <property type="entry name" value="Xaa-Pro-like_dom"/>
</dbReference>
<dbReference type="Proteomes" id="UP000646749">
    <property type="component" value="Unassembled WGS sequence"/>
</dbReference>
<sequence length="574" mass="60274">MRHRIGTTMSRSFAAAVLVAATTAGSVLVGTVPAVAAPPGLVVADGATQPVFARDAAIQETVYVSSGMDSDGDGTTDRIAVQVIRPEETDSGLQVATVMHASPYFGDSTAPRGNLIVPAHFTAWYDDYFVPRGYAVVEVDMQGTAGSDGCATIGGPEDVRSASAAIDWLNGRTTATYADGTPAVADWSTGSVGMIGVSYAGTLPIAVAETGIDGLETIVPIAAISAWYDYARAQGIAYGGFGSRYPESLARYVSSPAHDAECDSRYVQLGNSADDATADMNAFWQQRDYRDGAASVDASVFLVHGQQDNNTKTTHFGRYWDAIAAQGVPRKLWLHDAGHTDPFGSDLTGRDTVGRWMDHWLYDIANGIMNEPQATIKRPGGTTATYPVWPGTVTSTNYYLGGPVSGAAGTLLTAPGPTASQSFTDSRGQFESTMTGQPETAKANRLVYLAPALTTARRLAGAGTAEVRFTATSTSTPLTALLVHYTNGVATRVVSRGAIDTKNRSSLTTGTPLTPGTAYTVTIRLEPKDYVFPVGSRIGLVLVANHGEYLTTDLSAAGVTVQLSPSRLTLPLTN</sequence>
<evidence type="ECO:0000313" key="5">
    <source>
        <dbReference type="Proteomes" id="UP000646749"/>
    </source>
</evidence>
<evidence type="ECO:0000256" key="2">
    <source>
        <dbReference type="SAM" id="SignalP"/>
    </source>
</evidence>
<protein>
    <submittedName>
        <fullName evidence="4">Xaa-Pro dipeptidyl-peptidase</fullName>
    </submittedName>
</protein>